<proteinExistence type="predicted"/>
<protein>
    <recommendedName>
        <fullName evidence="2">histidine kinase</fullName>
        <ecNumber evidence="2">2.7.13.3</ecNumber>
    </recommendedName>
</protein>
<keyword evidence="8" id="KW-0175">Coiled coil</keyword>
<comment type="caution">
    <text evidence="11">The sequence shown here is derived from an EMBL/GenBank/DDBJ whole genome shotgun (WGS) entry which is preliminary data.</text>
</comment>
<dbReference type="SMART" id="SM00388">
    <property type="entry name" value="HisKA"/>
    <property type="match status" value="1"/>
</dbReference>
<comment type="catalytic activity">
    <reaction evidence="1">
        <text>ATP + protein L-histidine = ADP + protein N-phospho-L-histidine.</text>
        <dbReference type="EC" id="2.7.13.3"/>
    </reaction>
</comment>
<dbReference type="CDD" id="cd00156">
    <property type="entry name" value="REC"/>
    <property type="match status" value="1"/>
</dbReference>
<dbReference type="Pfam" id="PF00072">
    <property type="entry name" value="Response_reg"/>
    <property type="match status" value="1"/>
</dbReference>
<evidence type="ECO:0000313" key="12">
    <source>
        <dbReference type="Proteomes" id="UP001344906"/>
    </source>
</evidence>
<evidence type="ECO:0000256" key="7">
    <source>
        <dbReference type="PROSITE-ProRule" id="PRU00169"/>
    </source>
</evidence>
<evidence type="ECO:0000256" key="6">
    <source>
        <dbReference type="ARBA" id="ARBA00023012"/>
    </source>
</evidence>
<dbReference type="InterPro" id="IPR005467">
    <property type="entry name" value="His_kinase_dom"/>
</dbReference>
<dbReference type="EC" id="2.7.13.3" evidence="2"/>
<dbReference type="Pfam" id="PF02518">
    <property type="entry name" value="HATPase_c"/>
    <property type="match status" value="1"/>
</dbReference>
<sequence>MAEKNPTICIIDDNPDDRENFRRYLLQDPLYRYQCYEEETGEDGLLLCKKIQPDCILLDYKLPDIDGLEFLAELADPSGSVPFAVIILAGLGDEGIALQAMKSGAQDYLVKDEMTPGNLFRAIHHAIERTTMRRALEKHQQDLEQKNQEIQAFAYALAHDLRAPLRAITGFSQIVEQDYHDALDDSGRHYVENIVHACAQMDRLIDDLLNYTRIEHRALRYKPVALNYLLQQIVKGMETRLTETGATITLAEDIPTIYGDSTLINQVFVNLLDNALVYHKPDELAQVTVSWREDGDFIVVRLADNGIGIAPKFYEKIFNIFQRLHSEEIYPGTGIGLAIVKKAIDLSGGFVWVESTPGVGSNFFVKLPKYKV</sequence>
<keyword evidence="5" id="KW-0418">Kinase</keyword>
<dbReference type="CDD" id="cd00082">
    <property type="entry name" value="HisKA"/>
    <property type="match status" value="1"/>
</dbReference>
<keyword evidence="12" id="KW-1185">Reference proteome</keyword>
<dbReference type="InterPro" id="IPR050351">
    <property type="entry name" value="BphY/WalK/GraS-like"/>
</dbReference>
<keyword evidence="3 7" id="KW-0597">Phosphoprotein</keyword>
<feature type="modified residue" description="4-aspartylphosphate" evidence="7">
    <location>
        <position position="59"/>
    </location>
</feature>
<dbReference type="EMBL" id="BSRI01000002">
    <property type="protein sequence ID" value="GLV59495.1"/>
    <property type="molecule type" value="Genomic_DNA"/>
</dbReference>
<dbReference type="PANTHER" id="PTHR42878:SF15">
    <property type="entry name" value="BACTERIOPHYTOCHROME"/>
    <property type="match status" value="1"/>
</dbReference>
<keyword evidence="6" id="KW-0902">Two-component regulatory system</keyword>
<name>A0ABQ6G2L5_9CHLR</name>
<dbReference type="SUPFAM" id="SSF52172">
    <property type="entry name" value="CheY-like"/>
    <property type="match status" value="1"/>
</dbReference>
<dbReference type="InterPro" id="IPR036890">
    <property type="entry name" value="HATPase_C_sf"/>
</dbReference>
<dbReference type="PROSITE" id="PS50109">
    <property type="entry name" value="HIS_KIN"/>
    <property type="match status" value="1"/>
</dbReference>
<dbReference type="RefSeq" id="WP_338256162.1">
    <property type="nucleotide sequence ID" value="NZ_BSRI01000002.1"/>
</dbReference>
<dbReference type="Proteomes" id="UP001344906">
    <property type="component" value="Unassembled WGS sequence"/>
</dbReference>
<dbReference type="PROSITE" id="PS50110">
    <property type="entry name" value="RESPONSE_REGULATORY"/>
    <property type="match status" value="1"/>
</dbReference>
<evidence type="ECO:0000313" key="11">
    <source>
        <dbReference type="EMBL" id="GLV59495.1"/>
    </source>
</evidence>
<organism evidence="11 12">
    <name type="scientific">Dictyobacter halimunensis</name>
    <dbReference type="NCBI Taxonomy" id="3026934"/>
    <lineage>
        <taxon>Bacteria</taxon>
        <taxon>Bacillati</taxon>
        <taxon>Chloroflexota</taxon>
        <taxon>Ktedonobacteria</taxon>
        <taxon>Ktedonobacterales</taxon>
        <taxon>Dictyobacteraceae</taxon>
        <taxon>Dictyobacter</taxon>
    </lineage>
</organism>
<dbReference type="PANTHER" id="PTHR42878">
    <property type="entry name" value="TWO-COMPONENT HISTIDINE KINASE"/>
    <property type="match status" value="1"/>
</dbReference>
<evidence type="ECO:0000259" key="10">
    <source>
        <dbReference type="PROSITE" id="PS50110"/>
    </source>
</evidence>
<dbReference type="Pfam" id="PF00512">
    <property type="entry name" value="HisKA"/>
    <property type="match status" value="1"/>
</dbReference>
<feature type="domain" description="Response regulatory" evidence="10">
    <location>
        <begin position="7"/>
        <end position="126"/>
    </location>
</feature>
<feature type="coiled-coil region" evidence="8">
    <location>
        <begin position="129"/>
        <end position="156"/>
    </location>
</feature>
<dbReference type="InterPro" id="IPR001789">
    <property type="entry name" value="Sig_transdc_resp-reg_receiver"/>
</dbReference>
<evidence type="ECO:0000256" key="3">
    <source>
        <dbReference type="ARBA" id="ARBA00022553"/>
    </source>
</evidence>
<evidence type="ECO:0000256" key="4">
    <source>
        <dbReference type="ARBA" id="ARBA00022679"/>
    </source>
</evidence>
<accession>A0ABQ6G2L5</accession>
<evidence type="ECO:0000256" key="1">
    <source>
        <dbReference type="ARBA" id="ARBA00000085"/>
    </source>
</evidence>
<dbReference type="Gene3D" id="3.30.565.10">
    <property type="entry name" value="Histidine kinase-like ATPase, C-terminal domain"/>
    <property type="match status" value="1"/>
</dbReference>
<dbReference type="PRINTS" id="PR00344">
    <property type="entry name" value="BCTRLSENSOR"/>
</dbReference>
<dbReference type="InterPro" id="IPR003661">
    <property type="entry name" value="HisK_dim/P_dom"/>
</dbReference>
<feature type="domain" description="Histidine kinase" evidence="9">
    <location>
        <begin position="156"/>
        <end position="371"/>
    </location>
</feature>
<evidence type="ECO:0000256" key="5">
    <source>
        <dbReference type="ARBA" id="ARBA00022777"/>
    </source>
</evidence>
<evidence type="ECO:0000256" key="8">
    <source>
        <dbReference type="SAM" id="Coils"/>
    </source>
</evidence>
<gene>
    <name evidence="11" type="ORF">KDH_63210</name>
</gene>
<dbReference type="Gene3D" id="1.10.287.130">
    <property type="match status" value="1"/>
</dbReference>
<dbReference type="InterPro" id="IPR011006">
    <property type="entry name" value="CheY-like_superfamily"/>
</dbReference>
<evidence type="ECO:0000256" key="2">
    <source>
        <dbReference type="ARBA" id="ARBA00012438"/>
    </source>
</evidence>
<dbReference type="SMART" id="SM00448">
    <property type="entry name" value="REC"/>
    <property type="match status" value="1"/>
</dbReference>
<dbReference type="SUPFAM" id="SSF55874">
    <property type="entry name" value="ATPase domain of HSP90 chaperone/DNA topoisomerase II/histidine kinase"/>
    <property type="match status" value="1"/>
</dbReference>
<dbReference type="SMART" id="SM00387">
    <property type="entry name" value="HATPase_c"/>
    <property type="match status" value="1"/>
</dbReference>
<evidence type="ECO:0000259" key="9">
    <source>
        <dbReference type="PROSITE" id="PS50109"/>
    </source>
</evidence>
<dbReference type="InterPro" id="IPR004358">
    <property type="entry name" value="Sig_transdc_His_kin-like_C"/>
</dbReference>
<dbReference type="Gene3D" id="3.40.50.2300">
    <property type="match status" value="1"/>
</dbReference>
<dbReference type="InterPro" id="IPR003594">
    <property type="entry name" value="HATPase_dom"/>
</dbReference>
<reference evidence="11 12" key="1">
    <citation type="submission" date="2023-02" db="EMBL/GenBank/DDBJ databases">
        <title>Dictyobacter halimunensis sp. nov., a new member of the class Ktedonobacteria from forest soil in a geothermal area.</title>
        <authorList>
            <person name="Rachmania M.K."/>
            <person name="Ningsih F."/>
            <person name="Sakai Y."/>
            <person name="Yabe S."/>
            <person name="Yokota A."/>
            <person name="Sjamsuridzal W."/>
        </authorList>
    </citation>
    <scope>NUCLEOTIDE SEQUENCE [LARGE SCALE GENOMIC DNA]</scope>
    <source>
        <strain evidence="11 12">S3.2.2.5</strain>
    </source>
</reference>
<keyword evidence="4" id="KW-0808">Transferase</keyword>